<keyword evidence="3" id="KW-1185">Reference proteome</keyword>
<dbReference type="PANTHER" id="PTHR12110:SF21">
    <property type="entry name" value="XYLOSE ISOMERASE-LIKE TIM BARREL DOMAIN-CONTAINING PROTEIN"/>
    <property type="match status" value="1"/>
</dbReference>
<evidence type="ECO:0000259" key="1">
    <source>
        <dbReference type="Pfam" id="PF01261"/>
    </source>
</evidence>
<name>A0ABV8S1T0_9BURK</name>
<evidence type="ECO:0000313" key="3">
    <source>
        <dbReference type="Proteomes" id="UP001595756"/>
    </source>
</evidence>
<dbReference type="PANTHER" id="PTHR12110">
    <property type="entry name" value="HYDROXYPYRUVATE ISOMERASE"/>
    <property type="match status" value="1"/>
</dbReference>
<evidence type="ECO:0000313" key="2">
    <source>
        <dbReference type="EMBL" id="MFC4299035.1"/>
    </source>
</evidence>
<dbReference type="Gene3D" id="3.20.20.150">
    <property type="entry name" value="Divalent-metal-dependent TIM barrel enzymes"/>
    <property type="match status" value="1"/>
</dbReference>
<dbReference type="Proteomes" id="UP001595756">
    <property type="component" value="Unassembled WGS sequence"/>
</dbReference>
<protein>
    <submittedName>
        <fullName evidence="2">Sugar phosphate isomerase/epimerase family protein</fullName>
    </submittedName>
</protein>
<dbReference type="InterPro" id="IPR013022">
    <property type="entry name" value="Xyl_isomerase-like_TIM-brl"/>
</dbReference>
<sequence length="290" mass="32157">MSQERFGIDLACMAGSLEERLRAAESAGFSQVMLWARDLANHPDGYETAVRRVRDSGLEITGLQLMRDYEGMNGPAHRHKLDVAKALLEMCVDVGAPMLIVSASAAMPRQCEPERAEADLRKLANLAVPTGVRIGFKAIPWSHTSADIRSAWDLVGRTNHANLGLVLDTFHFIAEGQSFEILDEIPPDKIMLVQLADFGVPVFQEHRRHDADHTRVFPGDGTMSSQVAALVRRLDGMDYAGGYSLLVFNKDYRQLPAHVVARLGGRSIDWVHDQALRRRLPLRQAKGARA</sequence>
<accession>A0ABV8S1T0</accession>
<proteinExistence type="predicted"/>
<dbReference type="GO" id="GO:0016853">
    <property type="term" value="F:isomerase activity"/>
    <property type="evidence" value="ECO:0007669"/>
    <property type="project" value="UniProtKB-KW"/>
</dbReference>
<dbReference type="RefSeq" id="WP_376813595.1">
    <property type="nucleotide sequence ID" value="NZ_JBHSDY010000009.1"/>
</dbReference>
<dbReference type="EMBL" id="JBHSDY010000009">
    <property type="protein sequence ID" value="MFC4299035.1"/>
    <property type="molecule type" value="Genomic_DNA"/>
</dbReference>
<dbReference type="InterPro" id="IPR050312">
    <property type="entry name" value="IolE/XylAMocC-like"/>
</dbReference>
<comment type="caution">
    <text evidence="2">The sequence shown here is derived from an EMBL/GenBank/DDBJ whole genome shotgun (WGS) entry which is preliminary data.</text>
</comment>
<reference evidence="3" key="1">
    <citation type="journal article" date="2019" name="Int. J. Syst. Evol. Microbiol.">
        <title>The Global Catalogue of Microorganisms (GCM) 10K type strain sequencing project: providing services to taxonomists for standard genome sequencing and annotation.</title>
        <authorList>
            <consortium name="The Broad Institute Genomics Platform"/>
            <consortium name="The Broad Institute Genome Sequencing Center for Infectious Disease"/>
            <person name="Wu L."/>
            <person name="Ma J."/>
        </authorList>
    </citation>
    <scope>NUCLEOTIDE SEQUENCE [LARGE SCALE GENOMIC DNA]</scope>
    <source>
        <strain evidence="3">CGMCC 1.19029</strain>
    </source>
</reference>
<feature type="domain" description="Xylose isomerase-like TIM barrel" evidence="1">
    <location>
        <begin position="21"/>
        <end position="251"/>
    </location>
</feature>
<organism evidence="2 3">
    <name type="scientific">Castellaniella hirudinis</name>
    <dbReference type="NCBI Taxonomy" id="1144617"/>
    <lineage>
        <taxon>Bacteria</taxon>
        <taxon>Pseudomonadati</taxon>
        <taxon>Pseudomonadota</taxon>
        <taxon>Betaproteobacteria</taxon>
        <taxon>Burkholderiales</taxon>
        <taxon>Alcaligenaceae</taxon>
        <taxon>Castellaniella</taxon>
    </lineage>
</organism>
<dbReference type="Pfam" id="PF01261">
    <property type="entry name" value="AP_endonuc_2"/>
    <property type="match status" value="1"/>
</dbReference>
<gene>
    <name evidence="2" type="ORF">ACFO0J_13385</name>
</gene>
<dbReference type="InterPro" id="IPR036237">
    <property type="entry name" value="Xyl_isomerase-like_sf"/>
</dbReference>
<keyword evidence="2" id="KW-0413">Isomerase</keyword>
<dbReference type="SUPFAM" id="SSF51658">
    <property type="entry name" value="Xylose isomerase-like"/>
    <property type="match status" value="1"/>
</dbReference>